<comment type="caution">
    <text evidence="1">The sequence shown here is derived from an EMBL/GenBank/DDBJ whole genome shotgun (WGS) entry which is preliminary data.</text>
</comment>
<dbReference type="AlphaFoldDB" id="A0A0F9CM91"/>
<proteinExistence type="predicted"/>
<organism evidence="1">
    <name type="scientific">marine sediment metagenome</name>
    <dbReference type="NCBI Taxonomy" id="412755"/>
    <lineage>
        <taxon>unclassified sequences</taxon>
        <taxon>metagenomes</taxon>
        <taxon>ecological metagenomes</taxon>
    </lineage>
</organism>
<name>A0A0F9CM91_9ZZZZ</name>
<accession>A0A0F9CM91</accession>
<reference evidence="1" key="1">
    <citation type="journal article" date="2015" name="Nature">
        <title>Complex archaea that bridge the gap between prokaryotes and eukaryotes.</title>
        <authorList>
            <person name="Spang A."/>
            <person name="Saw J.H."/>
            <person name="Jorgensen S.L."/>
            <person name="Zaremba-Niedzwiedzka K."/>
            <person name="Martijn J."/>
            <person name="Lind A.E."/>
            <person name="van Eijk R."/>
            <person name="Schleper C."/>
            <person name="Guy L."/>
            <person name="Ettema T.J."/>
        </authorList>
    </citation>
    <scope>NUCLEOTIDE SEQUENCE</scope>
</reference>
<gene>
    <name evidence="1" type="ORF">LCGC14_2592760</name>
</gene>
<protein>
    <submittedName>
        <fullName evidence="1">Uncharacterized protein</fullName>
    </submittedName>
</protein>
<evidence type="ECO:0000313" key="1">
    <source>
        <dbReference type="EMBL" id="KKL06766.1"/>
    </source>
</evidence>
<dbReference type="EMBL" id="LAZR01043569">
    <property type="protein sequence ID" value="KKL06766.1"/>
    <property type="molecule type" value="Genomic_DNA"/>
</dbReference>
<sequence>MPEYRISCIVDECGFEDVYSHGRYYYKCPDCGSKLESTMHLGGLIVTYNSTKDNFTIREPSGTCSSVLIDCADAPDVIQFMFLNYKFKGWSDAAYKNLREASLQLRDSMQSGLEGK</sequence>